<feature type="non-terminal residue" evidence="2">
    <location>
        <position position="228"/>
    </location>
</feature>
<evidence type="ECO:0000313" key="2">
    <source>
        <dbReference type="EMBL" id="JAT44204.1"/>
    </source>
</evidence>
<dbReference type="SUPFAM" id="SSF51726">
    <property type="entry name" value="UROD/MetE-like"/>
    <property type="match status" value="1"/>
</dbReference>
<feature type="domain" description="Cobalamin-independent methionine synthase MetE N-terminal" evidence="1">
    <location>
        <begin position="115"/>
        <end position="228"/>
    </location>
</feature>
<dbReference type="InterPro" id="IPR038071">
    <property type="entry name" value="UROD/MetE-like_sf"/>
</dbReference>
<gene>
    <name evidence="2" type="primary">METE_2</name>
    <name evidence="2" type="ORF">g.87020</name>
</gene>
<keyword evidence="2" id="KW-0489">Methyltransferase</keyword>
<feature type="non-terminal residue" evidence="2">
    <location>
        <position position="1"/>
    </location>
</feature>
<proteinExistence type="predicted"/>
<dbReference type="GO" id="GO:0003871">
    <property type="term" value="F:5-methyltetrahydropteroyltriglutamate-homocysteine S-methyltransferase activity"/>
    <property type="evidence" value="ECO:0007669"/>
    <property type="project" value="InterPro"/>
</dbReference>
<dbReference type="AlphaFoldDB" id="A0A1D1XP91"/>
<dbReference type="InterPro" id="IPR013215">
    <property type="entry name" value="Cbl-indep_Met_Synth_N"/>
</dbReference>
<sequence length="228" mass="24983">RVPPHRAPFVPPPPPQLTHTDLSLSLYRCGGDGSGWTDGGFSINTLERLPLSLAPLSEPDCLPVLHPISSPAALVGNQSGALHRSLTRKDLDPQAAFVLVLPGFPFSSAHREMASHIVGYPRMGPKRELKFALESFWDSKSTAEELQKVAADLRASIWKQMADAGIKYIPSNTFSYYDQVLDTTAMLGAVPDRYGYTGGEIGLDIYFSMARGNAFLPAMEMTKWFDTN</sequence>
<name>A0A1D1XP91_9ARAE</name>
<dbReference type="GO" id="GO:0008652">
    <property type="term" value="P:amino acid biosynthetic process"/>
    <property type="evidence" value="ECO:0007669"/>
    <property type="project" value="InterPro"/>
</dbReference>
<dbReference type="GO" id="GO:0032259">
    <property type="term" value="P:methylation"/>
    <property type="evidence" value="ECO:0007669"/>
    <property type="project" value="UniProtKB-KW"/>
</dbReference>
<accession>A0A1D1XP91</accession>
<dbReference type="EMBL" id="GDJX01023732">
    <property type="protein sequence ID" value="JAT44204.1"/>
    <property type="molecule type" value="Transcribed_RNA"/>
</dbReference>
<reference evidence="2" key="1">
    <citation type="submission" date="2015-07" db="EMBL/GenBank/DDBJ databases">
        <title>Transcriptome Assembly of Anthurium amnicola.</title>
        <authorList>
            <person name="Suzuki J."/>
        </authorList>
    </citation>
    <scope>NUCLEOTIDE SEQUENCE</scope>
</reference>
<dbReference type="GO" id="GO:0008270">
    <property type="term" value="F:zinc ion binding"/>
    <property type="evidence" value="ECO:0007669"/>
    <property type="project" value="InterPro"/>
</dbReference>
<dbReference type="Pfam" id="PF08267">
    <property type="entry name" value="Meth_synt_1"/>
    <property type="match status" value="1"/>
</dbReference>
<keyword evidence="2" id="KW-0808">Transferase</keyword>
<dbReference type="Gene3D" id="3.20.20.210">
    <property type="match status" value="1"/>
</dbReference>
<organism evidence="2">
    <name type="scientific">Anthurium amnicola</name>
    <dbReference type="NCBI Taxonomy" id="1678845"/>
    <lineage>
        <taxon>Eukaryota</taxon>
        <taxon>Viridiplantae</taxon>
        <taxon>Streptophyta</taxon>
        <taxon>Embryophyta</taxon>
        <taxon>Tracheophyta</taxon>
        <taxon>Spermatophyta</taxon>
        <taxon>Magnoliopsida</taxon>
        <taxon>Liliopsida</taxon>
        <taxon>Araceae</taxon>
        <taxon>Pothoideae</taxon>
        <taxon>Potheae</taxon>
        <taxon>Anthurium</taxon>
    </lineage>
</organism>
<protein>
    <submittedName>
        <fullName evidence="2">5-methyltetrahydropteroyltriglutamate--homocysteine methyltransferase</fullName>
    </submittedName>
</protein>
<dbReference type="PANTHER" id="PTHR30519">
    <property type="entry name" value="5-METHYLTETRAHYDROPTEROYLTRIGLUTAMATE--HOMOCYSTEINE METHYLTRANSFERASE"/>
    <property type="match status" value="1"/>
</dbReference>
<evidence type="ECO:0000259" key="1">
    <source>
        <dbReference type="Pfam" id="PF08267"/>
    </source>
</evidence>